<accession>X1MJ96</accession>
<proteinExistence type="predicted"/>
<dbReference type="AlphaFoldDB" id="X1MJ96"/>
<keyword evidence="2" id="KW-0812">Transmembrane</keyword>
<protein>
    <submittedName>
        <fullName evidence="3">Uncharacterized protein</fullName>
    </submittedName>
</protein>
<feature type="compositionally biased region" description="Basic and acidic residues" evidence="1">
    <location>
        <begin position="16"/>
        <end position="26"/>
    </location>
</feature>
<feature type="transmembrane region" description="Helical" evidence="2">
    <location>
        <begin position="31"/>
        <end position="53"/>
    </location>
</feature>
<dbReference type="EMBL" id="BARV01003397">
    <property type="protein sequence ID" value="GAI06439.1"/>
    <property type="molecule type" value="Genomic_DNA"/>
</dbReference>
<reference evidence="3" key="1">
    <citation type="journal article" date="2014" name="Front. Microbiol.">
        <title>High frequency of phylogenetically diverse reductive dehalogenase-homologous genes in deep subseafloor sedimentary metagenomes.</title>
        <authorList>
            <person name="Kawai M."/>
            <person name="Futagami T."/>
            <person name="Toyoda A."/>
            <person name="Takaki Y."/>
            <person name="Nishi S."/>
            <person name="Hori S."/>
            <person name="Arai W."/>
            <person name="Tsubouchi T."/>
            <person name="Morono Y."/>
            <person name="Uchiyama I."/>
            <person name="Ito T."/>
            <person name="Fujiyama A."/>
            <person name="Inagaki F."/>
            <person name="Takami H."/>
        </authorList>
    </citation>
    <scope>NUCLEOTIDE SEQUENCE</scope>
    <source>
        <strain evidence="3">Expedition CK06-06</strain>
    </source>
</reference>
<gene>
    <name evidence="3" type="ORF">S06H3_08147</name>
</gene>
<evidence type="ECO:0000256" key="1">
    <source>
        <dbReference type="SAM" id="MobiDB-lite"/>
    </source>
</evidence>
<evidence type="ECO:0000313" key="3">
    <source>
        <dbReference type="EMBL" id="GAI06439.1"/>
    </source>
</evidence>
<comment type="caution">
    <text evidence="3">The sequence shown here is derived from an EMBL/GenBank/DDBJ whole genome shotgun (WGS) entry which is preliminary data.</text>
</comment>
<keyword evidence="2" id="KW-1133">Transmembrane helix</keyword>
<feature type="non-terminal residue" evidence="3">
    <location>
        <position position="1"/>
    </location>
</feature>
<keyword evidence="2" id="KW-0472">Membrane</keyword>
<sequence>LRFNSKEGECPQCHAKVNESPENRKESPIPWWGAILCILIGIGAWGGGAYWEIPGLDEAGRALVYIPLGSLFGLSLQR</sequence>
<feature type="region of interest" description="Disordered" evidence="1">
    <location>
        <begin position="1"/>
        <end position="26"/>
    </location>
</feature>
<evidence type="ECO:0000256" key="2">
    <source>
        <dbReference type="SAM" id="Phobius"/>
    </source>
</evidence>
<organism evidence="3">
    <name type="scientific">marine sediment metagenome</name>
    <dbReference type="NCBI Taxonomy" id="412755"/>
    <lineage>
        <taxon>unclassified sequences</taxon>
        <taxon>metagenomes</taxon>
        <taxon>ecological metagenomes</taxon>
    </lineage>
</organism>
<name>X1MJ96_9ZZZZ</name>